<feature type="signal peptide" evidence="3">
    <location>
        <begin position="1"/>
        <end position="21"/>
    </location>
</feature>
<protein>
    <recommendedName>
        <fullName evidence="4">Bacterial surface antigen (D15) domain-containing protein</fullName>
    </recommendedName>
</protein>
<proteinExistence type="predicted"/>
<dbReference type="Proteomes" id="UP000838160">
    <property type="component" value="Unassembled WGS sequence"/>
</dbReference>
<comment type="subcellular location">
    <subcellularLocation>
        <location evidence="1">Membrane</location>
    </subcellularLocation>
</comment>
<keyword evidence="6" id="KW-1185">Reference proteome</keyword>
<evidence type="ECO:0000313" key="5">
    <source>
        <dbReference type="EMBL" id="CAH0526301.1"/>
    </source>
</evidence>
<feature type="domain" description="Bacterial surface antigen (D15)" evidence="4">
    <location>
        <begin position="174"/>
        <end position="407"/>
    </location>
</feature>
<gene>
    <name evidence="5" type="ORF">VHP8226_01732</name>
</gene>
<evidence type="ECO:0000313" key="6">
    <source>
        <dbReference type="Proteomes" id="UP000838160"/>
    </source>
</evidence>
<name>A0ABM8ZJN1_9VIBR</name>
<keyword evidence="2" id="KW-0472">Membrane</keyword>
<dbReference type="InterPro" id="IPR000184">
    <property type="entry name" value="Bac_surfAg_D15"/>
</dbReference>
<sequence length="434" mass="48719">MIRLSSLLPVLLLLAPAFVSANESDVVLPDYAHLATDKDQIIYQADLDAAEAGLTQYETAIEKLEQDNINDQYDQAIENLEYGQKYYQEINGLPMFSFLGGPAYTPEQGLLVAAGGLYSFKTDRSQPLLQRSSASMFLIGNYVDSEIGYGLRSKHDMFWDNNDIRFQGELNAGVQSKHYWGIGYDAAQANDLGDETQYKSKSTNYHGTLVYRVHDDWYLGPAIKVNYLSPNDTPDVAVDDENFNKFKDKPFTWGIGGVIQYDTRDVVVNPWKGILFKTEALLYSEALGSQAEYQKLDVELRGFHSFSTGRVLALLAHYQQAYGDVPYYDMPELGGAKSMRGYFQGQYRDKVAGELTAEYRHMFRRSTGDLSNHGLTTWLGLGAVGNGIEDLAGHTVVSYGVGYRYELQPRMNIRLDLGMGEHGAAFYFNFTEAF</sequence>
<dbReference type="Pfam" id="PF01103">
    <property type="entry name" value="Omp85"/>
    <property type="match status" value="1"/>
</dbReference>
<dbReference type="RefSeq" id="WP_237484662.1">
    <property type="nucleotide sequence ID" value="NZ_CAKLCM010000002.1"/>
</dbReference>
<evidence type="ECO:0000259" key="4">
    <source>
        <dbReference type="Pfam" id="PF01103"/>
    </source>
</evidence>
<feature type="chain" id="PRO_5045704998" description="Bacterial surface antigen (D15) domain-containing protein" evidence="3">
    <location>
        <begin position="22"/>
        <end position="434"/>
    </location>
</feature>
<dbReference type="EMBL" id="CAKLCM010000002">
    <property type="protein sequence ID" value="CAH0526301.1"/>
    <property type="molecule type" value="Genomic_DNA"/>
</dbReference>
<evidence type="ECO:0000256" key="3">
    <source>
        <dbReference type="SAM" id="SignalP"/>
    </source>
</evidence>
<evidence type="ECO:0000256" key="1">
    <source>
        <dbReference type="ARBA" id="ARBA00004370"/>
    </source>
</evidence>
<reference evidence="5" key="1">
    <citation type="submission" date="2021-12" db="EMBL/GenBank/DDBJ databases">
        <authorList>
            <person name="Rodrigo-Torres L."/>
            <person name="Arahal R. D."/>
            <person name="Lucena T."/>
        </authorList>
    </citation>
    <scope>NUCLEOTIDE SEQUENCE</scope>
    <source>
        <strain evidence="5">CECT 8226</strain>
    </source>
</reference>
<evidence type="ECO:0000256" key="2">
    <source>
        <dbReference type="ARBA" id="ARBA00023136"/>
    </source>
</evidence>
<keyword evidence="3" id="KW-0732">Signal</keyword>
<dbReference type="Gene3D" id="2.40.160.50">
    <property type="entry name" value="membrane protein fhac: a member of the omp85/tpsb transporter family"/>
    <property type="match status" value="1"/>
</dbReference>
<organism evidence="5 6">
    <name type="scientific">Vibrio hippocampi</name>
    <dbReference type="NCBI Taxonomy" id="654686"/>
    <lineage>
        <taxon>Bacteria</taxon>
        <taxon>Pseudomonadati</taxon>
        <taxon>Pseudomonadota</taxon>
        <taxon>Gammaproteobacteria</taxon>
        <taxon>Vibrionales</taxon>
        <taxon>Vibrionaceae</taxon>
        <taxon>Vibrio</taxon>
    </lineage>
</organism>
<comment type="caution">
    <text evidence="5">The sequence shown here is derived from an EMBL/GenBank/DDBJ whole genome shotgun (WGS) entry which is preliminary data.</text>
</comment>
<accession>A0ABM8ZJN1</accession>